<dbReference type="AlphaFoldDB" id="A0AAD4N693"/>
<feature type="region of interest" description="Disordered" evidence="1">
    <location>
        <begin position="124"/>
        <end position="210"/>
    </location>
</feature>
<feature type="compositionally biased region" description="Basic residues" evidence="1">
    <location>
        <begin position="185"/>
        <end position="197"/>
    </location>
</feature>
<evidence type="ECO:0000256" key="2">
    <source>
        <dbReference type="SAM" id="SignalP"/>
    </source>
</evidence>
<proteinExistence type="predicted"/>
<dbReference type="Proteomes" id="UP001201812">
    <property type="component" value="Unassembled WGS sequence"/>
</dbReference>
<accession>A0AAD4N693</accession>
<keyword evidence="2" id="KW-0732">Signal</keyword>
<evidence type="ECO:0000256" key="1">
    <source>
        <dbReference type="SAM" id="MobiDB-lite"/>
    </source>
</evidence>
<feature type="compositionally biased region" description="Basic and acidic residues" evidence="1">
    <location>
        <begin position="145"/>
        <end position="162"/>
    </location>
</feature>
<feature type="region of interest" description="Disordered" evidence="1">
    <location>
        <begin position="23"/>
        <end position="78"/>
    </location>
</feature>
<sequence>MSKFSPLLTWIFVLALAVALVSAKPNSRRQREKKERQDAGPGAKDSSAKSSIEWGPSDIHIPDGDFEDSELNDHPYFKHPDIVHGTSHGPMLENPNAEGFLIAQLQEDGPYDPKAMKFVTPDTSAAELHGPGVPAEGVKGVPKSYETERREAPSKKLRRENQGKIVSLKNGEEGNHPDNVGNAKLSKKKKKLLRKQRRQELKKAKDAQEK</sequence>
<feature type="chain" id="PRO_5042269747" description="Secreted protein" evidence="2">
    <location>
        <begin position="24"/>
        <end position="210"/>
    </location>
</feature>
<name>A0AAD4N693_9BILA</name>
<evidence type="ECO:0008006" key="5">
    <source>
        <dbReference type="Google" id="ProtNLM"/>
    </source>
</evidence>
<protein>
    <recommendedName>
        <fullName evidence="5">Secreted protein</fullName>
    </recommendedName>
</protein>
<keyword evidence="4" id="KW-1185">Reference proteome</keyword>
<feature type="compositionally biased region" description="Basic and acidic residues" evidence="1">
    <location>
        <begin position="198"/>
        <end position="210"/>
    </location>
</feature>
<comment type="caution">
    <text evidence="3">The sequence shown here is derived from an EMBL/GenBank/DDBJ whole genome shotgun (WGS) entry which is preliminary data.</text>
</comment>
<reference evidence="3" key="1">
    <citation type="submission" date="2022-01" db="EMBL/GenBank/DDBJ databases">
        <title>Genome Sequence Resource for Two Populations of Ditylenchus destructor, the Migratory Endoparasitic Phytonematode.</title>
        <authorList>
            <person name="Zhang H."/>
            <person name="Lin R."/>
            <person name="Xie B."/>
        </authorList>
    </citation>
    <scope>NUCLEOTIDE SEQUENCE</scope>
    <source>
        <strain evidence="3">BazhouSP</strain>
    </source>
</reference>
<feature type="signal peptide" evidence="2">
    <location>
        <begin position="1"/>
        <end position="23"/>
    </location>
</feature>
<evidence type="ECO:0000313" key="3">
    <source>
        <dbReference type="EMBL" id="KAI1713114.1"/>
    </source>
</evidence>
<gene>
    <name evidence="3" type="ORF">DdX_09186</name>
</gene>
<dbReference type="EMBL" id="JAKKPZ010000016">
    <property type="protein sequence ID" value="KAI1713114.1"/>
    <property type="molecule type" value="Genomic_DNA"/>
</dbReference>
<organism evidence="3 4">
    <name type="scientific">Ditylenchus destructor</name>
    <dbReference type="NCBI Taxonomy" id="166010"/>
    <lineage>
        <taxon>Eukaryota</taxon>
        <taxon>Metazoa</taxon>
        <taxon>Ecdysozoa</taxon>
        <taxon>Nematoda</taxon>
        <taxon>Chromadorea</taxon>
        <taxon>Rhabditida</taxon>
        <taxon>Tylenchina</taxon>
        <taxon>Tylenchomorpha</taxon>
        <taxon>Sphaerularioidea</taxon>
        <taxon>Anguinidae</taxon>
        <taxon>Anguininae</taxon>
        <taxon>Ditylenchus</taxon>
    </lineage>
</organism>
<evidence type="ECO:0000313" key="4">
    <source>
        <dbReference type="Proteomes" id="UP001201812"/>
    </source>
</evidence>